<comment type="caution">
    <text evidence="1">The sequence shown here is derived from an EMBL/GenBank/DDBJ whole genome shotgun (WGS) entry which is preliminary data.</text>
</comment>
<dbReference type="OrthoDB" id="3630339at2"/>
<accession>A0A4R2R1Y4</accession>
<evidence type="ECO:0000313" key="1">
    <source>
        <dbReference type="EMBL" id="TCP56523.1"/>
    </source>
</evidence>
<dbReference type="RefSeq" id="WP_132875115.1">
    <property type="nucleotide sequence ID" value="NZ_SLXQ01000001.1"/>
</dbReference>
<evidence type="ECO:0000313" key="2">
    <source>
        <dbReference type="Proteomes" id="UP000294911"/>
    </source>
</evidence>
<dbReference type="AlphaFoldDB" id="A0A4R2R1Y4"/>
<reference evidence="1 2" key="1">
    <citation type="submission" date="2019-03" db="EMBL/GenBank/DDBJ databases">
        <title>Genomic Encyclopedia of Type Strains, Phase IV (KMG-IV): sequencing the most valuable type-strain genomes for metagenomic binning, comparative biology and taxonomic classification.</title>
        <authorList>
            <person name="Goeker M."/>
        </authorList>
    </citation>
    <scope>NUCLEOTIDE SEQUENCE [LARGE SCALE GENOMIC DNA]</scope>
    <source>
        <strain evidence="1 2">DSM 45765</strain>
    </source>
</reference>
<dbReference type="Proteomes" id="UP000294911">
    <property type="component" value="Unassembled WGS sequence"/>
</dbReference>
<protein>
    <submittedName>
        <fullName evidence="1">Uncharacterized protein</fullName>
    </submittedName>
</protein>
<keyword evidence="2" id="KW-1185">Reference proteome</keyword>
<gene>
    <name evidence="1" type="ORF">EV191_101466</name>
</gene>
<dbReference type="EMBL" id="SLXQ01000001">
    <property type="protein sequence ID" value="TCP56523.1"/>
    <property type="molecule type" value="Genomic_DNA"/>
</dbReference>
<proteinExistence type="predicted"/>
<name>A0A4R2R1Y4_9PSEU</name>
<organism evidence="1 2">
    <name type="scientific">Tamaricihabitans halophyticus</name>
    <dbReference type="NCBI Taxonomy" id="1262583"/>
    <lineage>
        <taxon>Bacteria</taxon>
        <taxon>Bacillati</taxon>
        <taxon>Actinomycetota</taxon>
        <taxon>Actinomycetes</taxon>
        <taxon>Pseudonocardiales</taxon>
        <taxon>Pseudonocardiaceae</taxon>
        <taxon>Tamaricihabitans</taxon>
    </lineage>
</organism>
<sequence length="110" mass="12429">MINQASTALTPARADAYRLLRDDLMLHLYGAEYHATKAETWTPDDEAIARELIPDLVNVLNGALLAHEGNCHGRCRFCRETWPCATIESLHRAVKDPKRQFITLVETVRA</sequence>